<dbReference type="SUPFAM" id="SSF102546">
    <property type="entry name" value="RbsD-like"/>
    <property type="match status" value="1"/>
</dbReference>
<proteinExistence type="predicted"/>
<dbReference type="PANTHER" id="PTHR31690">
    <property type="entry name" value="FUCOSE MUTAROTASE"/>
    <property type="match status" value="1"/>
</dbReference>
<gene>
    <name evidence="4" type="ORF">FHR37_000955</name>
    <name evidence="5" type="ORF">SAMN05421678_11914</name>
</gene>
<dbReference type="EMBL" id="JACBZA010000001">
    <property type="protein sequence ID" value="NYH82104.1"/>
    <property type="molecule type" value="Genomic_DNA"/>
</dbReference>
<evidence type="ECO:0000313" key="6">
    <source>
        <dbReference type="Proteomes" id="UP000199052"/>
    </source>
</evidence>
<reference evidence="5 6" key="1">
    <citation type="submission" date="2016-10" db="EMBL/GenBank/DDBJ databases">
        <authorList>
            <person name="de Groot N.N."/>
        </authorList>
    </citation>
    <scope>NUCLEOTIDE SEQUENCE [LARGE SCALE GENOMIC DNA]</scope>
    <source>
        <strain evidence="5 6">CPCC 202808</strain>
    </source>
</reference>
<dbReference type="EC" id="5.1.3.29" evidence="4"/>
<dbReference type="STRING" id="504797.SAMN05421678_11914"/>
<sequence length="142" mass="14817">MLRYTLIHPEILAALASAGHGSRVLIADGHYPFATAAGPNATHVFLNLSPGKLSVTDVLAALVDAAPIEAAAVMQPPPDQPTPAIFAEFGDLLPAGTPVERLDRFDFYDAAKTDDVALVIATGEQRTYANLLLTLGVASGQP</sequence>
<dbReference type="InterPro" id="IPR050443">
    <property type="entry name" value="RbsD/FucU_mutarotase"/>
</dbReference>
<reference evidence="4 7" key="2">
    <citation type="submission" date="2020-07" db="EMBL/GenBank/DDBJ databases">
        <title>Sequencing the genomes of 1000 actinobacteria strains.</title>
        <authorList>
            <person name="Klenk H.-P."/>
        </authorList>
    </citation>
    <scope>NUCLEOTIDE SEQUENCE [LARGE SCALE GENOMIC DNA]</scope>
    <source>
        <strain evidence="4 7">DSM 45117</strain>
    </source>
</reference>
<protein>
    <submittedName>
        <fullName evidence="5">L-fucose mutarotase</fullName>
        <ecNumber evidence="4">5.1.3.29</ecNumber>
    </submittedName>
</protein>
<dbReference type="OrthoDB" id="9805009at2"/>
<dbReference type="Pfam" id="PF05025">
    <property type="entry name" value="RbsD_FucU"/>
    <property type="match status" value="1"/>
</dbReference>
<dbReference type="GO" id="GO:0042806">
    <property type="term" value="F:fucose binding"/>
    <property type="evidence" value="ECO:0007669"/>
    <property type="project" value="TreeGrafter"/>
</dbReference>
<evidence type="ECO:0000256" key="1">
    <source>
        <dbReference type="ARBA" id="ARBA00000223"/>
    </source>
</evidence>
<comment type="catalytic activity">
    <reaction evidence="1">
        <text>beta-D-ribopyranose = beta-D-ribofuranose</text>
        <dbReference type="Rhea" id="RHEA:25432"/>
        <dbReference type="ChEBI" id="CHEBI:27476"/>
        <dbReference type="ChEBI" id="CHEBI:47002"/>
        <dbReference type="EC" id="5.4.99.62"/>
    </reaction>
</comment>
<evidence type="ECO:0000313" key="7">
    <source>
        <dbReference type="Proteomes" id="UP000533017"/>
    </source>
</evidence>
<comment type="catalytic activity">
    <reaction evidence="3">
        <text>alpha-L-fucose = beta-L-fucose</text>
        <dbReference type="Rhea" id="RHEA:25580"/>
        <dbReference type="ChEBI" id="CHEBI:42548"/>
        <dbReference type="ChEBI" id="CHEBI:42589"/>
        <dbReference type="EC" id="5.1.3.29"/>
    </reaction>
</comment>
<dbReference type="AlphaFoldDB" id="A0A1I3AH32"/>
<dbReference type="GO" id="GO:0006004">
    <property type="term" value="P:fucose metabolic process"/>
    <property type="evidence" value="ECO:0007669"/>
    <property type="project" value="TreeGrafter"/>
</dbReference>
<dbReference type="InterPro" id="IPR007721">
    <property type="entry name" value="RbsD_FucU"/>
</dbReference>
<dbReference type="GO" id="GO:0062193">
    <property type="term" value="F:D-ribose pyranase activity"/>
    <property type="evidence" value="ECO:0007669"/>
    <property type="project" value="UniProtKB-EC"/>
</dbReference>
<evidence type="ECO:0000313" key="5">
    <source>
        <dbReference type="EMBL" id="SFH48651.1"/>
    </source>
</evidence>
<dbReference type="RefSeq" id="WP_092888567.1">
    <property type="nucleotide sequence ID" value="NZ_FOOI01000019.1"/>
</dbReference>
<organism evidence="5 6">
    <name type="scientific">Actinopolymorpha cephalotaxi</name>
    <dbReference type="NCBI Taxonomy" id="504797"/>
    <lineage>
        <taxon>Bacteria</taxon>
        <taxon>Bacillati</taxon>
        <taxon>Actinomycetota</taxon>
        <taxon>Actinomycetes</taxon>
        <taxon>Propionibacteriales</taxon>
        <taxon>Actinopolymorphaceae</taxon>
        <taxon>Actinopolymorpha</taxon>
    </lineage>
</organism>
<keyword evidence="7" id="KW-1185">Reference proteome</keyword>
<dbReference type="Gene3D" id="3.40.1650.10">
    <property type="entry name" value="RbsD-like domain"/>
    <property type="match status" value="1"/>
</dbReference>
<dbReference type="Proteomes" id="UP000199052">
    <property type="component" value="Unassembled WGS sequence"/>
</dbReference>
<dbReference type="EMBL" id="FOOI01000019">
    <property type="protein sequence ID" value="SFH48651.1"/>
    <property type="molecule type" value="Genomic_DNA"/>
</dbReference>
<name>A0A1I3AH32_9ACTN</name>
<keyword evidence="2 4" id="KW-0413">Isomerase</keyword>
<evidence type="ECO:0000256" key="3">
    <source>
        <dbReference type="ARBA" id="ARBA00036324"/>
    </source>
</evidence>
<evidence type="ECO:0000313" key="4">
    <source>
        <dbReference type="EMBL" id="NYH82104.1"/>
    </source>
</evidence>
<accession>A0A1I3AH32</accession>
<dbReference type="Proteomes" id="UP000533017">
    <property type="component" value="Unassembled WGS sequence"/>
</dbReference>
<dbReference type="InterPro" id="IPR023750">
    <property type="entry name" value="RbsD-like_sf"/>
</dbReference>
<dbReference type="PANTHER" id="PTHR31690:SF4">
    <property type="entry name" value="FUCOSE MUTAROTASE"/>
    <property type="match status" value="1"/>
</dbReference>
<evidence type="ECO:0000256" key="2">
    <source>
        <dbReference type="ARBA" id="ARBA00023235"/>
    </source>
</evidence>
<dbReference type="GO" id="GO:0036373">
    <property type="term" value="F:L-fucose mutarotase activity"/>
    <property type="evidence" value="ECO:0007669"/>
    <property type="project" value="UniProtKB-EC"/>
</dbReference>